<evidence type="ECO:0000313" key="2">
    <source>
        <dbReference type="EMBL" id="KJS58412.1"/>
    </source>
</evidence>
<feature type="compositionally biased region" description="Basic and acidic residues" evidence="1">
    <location>
        <begin position="75"/>
        <end position="100"/>
    </location>
</feature>
<feature type="compositionally biased region" description="Polar residues" evidence="1">
    <location>
        <begin position="137"/>
        <end position="148"/>
    </location>
</feature>
<gene>
    <name evidence="2" type="ORF">VM95_33405</name>
</gene>
<dbReference type="OrthoDB" id="127785at2"/>
<protein>
    <submittedName>
        <fullName evidence="2">Uncharacterized protein</fullName>
    </submittedName>
</protein>
<feature type="region of interest" description="Disordered" evidence="1">
    <location>
        <begin position="283"/>
        <end position="311"/>
    </location>
</feature>
<keyword evidence="3" id="KW-1185">Reference proteome</keyword>
<dbReference type="EMBL" id="JZKH01000112">
    <property type="protein sequence ID" value="KJS58412.1"/>
    <property type="molecule type" value="Genomic_DNA"/>
</dbReference>
<dbReference type="CDD" id="cd00093">
    <property type="entry name" value="HTH_XRE"/>
    <property type="match status" value="1"/>
</dbReference>
<accession>A0A0F2T9H9</accession>
<comment type="caution">
    <text evidence="2">The sequence shown here is derived from an EMBL/GenBank/DDBJ whole genome shotgun (WGS) entry which is preliminary data.</text>
</comment>
<feature type="region of interest" description="Disordered" evidence="1">
    <location>
        <begin position="75"/>
        <end position="155"/>
    </location>
</feature>
<dbReference type="AlphaFoldDB" id="A0A0F2T9H9"/>
<dbReference type="InterPro" id="IPR001387">
    <property type="entry name" value="Cro/C1-type_HTH"/>
</dbReference>
<evidence type="ECO:0000256" key="1">
    <source>
        <dbReference type="SAM" id="MobiDB-lite"/>
    </source>
</evidence>
<name>A0A0F2T9H9_STRR3</name>
<sequence length="415" mass="45688">MEEFGRELQALKEASGCSLAEIMRLGEIWSEKHPARAVKFKKPSLSEWFNGKSVPSDPQVLRALVEVLEPLAERRDPGRPRKGVEEWERLRRSAERERRQGMGVPRGTAGDAHVRGARTRRSGSGEEGGRVAAGQPQDASSENIPGTESGNGAVAAGDAAKAARLLTALPPYEPWLRTLRAKPMDRVHTSVDDAFTLACEELRAEVVGFIDPALHQAYTVVEETAMALELKLEGMHGPDPGSPWRVLTNYVPQRRQQLDGLHAARDRFDTAYRALLDVLNRHGMLPQPDRPVPSPSEAPDTGPGKAGTDDGAVARADTALLALRRALESQVPLDGFDSDLVIGPGASGDELEWEEMCDPALRRRRAYRGALWEVREAFDGLAPYLLLVLGPDPTREDLARADERVRRLRTQHMQP</sequence>
<evidence type="ECO:0000313" key="3">
    <source>
        <dbReference type="Proteomes" id="UP000033699"/>
    </source>
</evidence>
<organism evidence="2 3">
    <name type="scientific">Streptomyces rubellomurinus (strain ATCC 31215)</name>
    <dbReference type="NCBI Taxonomy" id="359131"/>
    <lineage>
        <taxon>Bacteria</taxon>
        <taxon>Bacillati</taxon>
        <taxon>Actinomycetota</taxon>
        <taxon>Actinomycetes</taxon>
        <taxon>Kitasatosporales</taxon>
        <taxon>Streptomycetaceae</taxon>
        <taxon>Streptomyces</taxon>
    </lineage>
</organism>
<dbReference type="Proteomes" id="UP000033699">
    <property type="component" value="Unassembled WGS sequence"/>
</dbReference>
<dbReference type="RefSeq" id="WP_045704083.1">
    <property type="nucleotide sequence ID" value="NZ_JZKH01000112.1"/>
</dbReference>
<reference evidence="2 3" key="1">
    <citation type="submission" date="2015-02" db="EMBL/GenBank/DDBJ databases">
        <authorList>
            <person name="Ju K.-S."/>
            <person name="Doroghazi J.R."/>
            <person name="Metcalf W."/>
        </authorList>
    </citation>
    <scope>NUCLEOTIDE SEQUENCE [LARGE SCALE GENOMIC DNA]</scope>
    <source>
        <strain evidence="2 3">ATCC 31215</strain>
    </source>
</reference>
<proteinExistence type="predicted"/>